<dbReference type="InterPro" id="IPR023346">
    <property type="entry name" value="Lysozyme-like_dom_sf"/>
</dbReference>
<reference evidence="1" key="1">
    <citation type="submission" date="2020-04" db="EMBL/GenBank/DDBJ databases">
        <authorList>
            <person name="Chiriac C."/>
            <person name="Salcher M."/>
            <person name="Ghai R."/>
            <person name="Kavagutti S V."/>
        </authorList>
    </citation>
    <scope>NUCLEOTIDE SEQUENCE</scope>
</reference>
<evidence type="ECO:0008006" key="2">
    <source>
        <dbReference type="Google" id="ProtNLM"/>
    </source>
</evidence>
<accession>A0A6J5LUM7</accession>
<organism evidence="1">
    <name type="scientific">uncultured Caudovirales phage</name>
    <dbReference type="NCBI Taxonomy" id="2100421"/>
    <lineage>
        <taxon>Viruses</taxon>
        <taxon>Duplodnaviria</taxon>
        <taxon>Heunggongvirae</taxon>
        <taxon>Uroviricota</taxon>
        <taxon>Caudoviricetes</taxon>
        <taxon>Peduoviridae</taxon>
        <taxon>Maltschvirus</taxon>
        <taxon>Maltschvirus maltsch</taxon>
    </lineage>
</organism>
<name>A0A6J5LUM7_9CAUD</name>
<dbReference type="EMBL" id="LR796301">
    <property type="protein sequence ID" value="CAB4135429.1"/>
    <property type="molecule type" value="Genomic_DNA"/>
</dbReference>
<gene>
    <name evidence="1" type="ORF">UFOVP291_10</name>
</gene>
<sequence length="147" mass="16121">MTAVLAMAVASVVANPVPEAWVDAVEHVESGGRNISGDKGKAAGVFQFWSVAWADCSKVRAKAGLPVHPYHKATDRKVAREYARTWLTYLRNRLTIEIGRPASAAETWLAYNLGLTGFKAVGYQWAFVPSDKFSKALTIQQLANKKK</sequence>
<proteinExistence type="predicted"/>
<evidence type="ECO:0000313" key="1">
    <source>
        <dbReference type="EMBL" id="CAB4135429.1"/>
    </source>
</evidence>
<protein>
    <recommendedName>
        <fullName evidence="2">Transglycosylase SLT domain-containing protein</fullName>
    </recommendedName>
</protein>
<dbReference type="SUPFAM" id="SSF53955">
    <property type="entry name" value="Lysozyme-like"/>
    <property type="match status" value="1"/>
</dbReference>
<dbReference type="Gene3D" id="1.10.530.10">
    <property type="match status" value="1"/>
</dbReference>